<evidence type="ECO:0000256" key="1">
    <source>
        <dbReference type="SAM" id="MobiDB-lite"/>
    </source>
</evidence>
<feature type="region of interest" description="Disordered" evidence="1">
    <location>
        <begin position="148"/>
        <end position="173"/>
    </location>
</feature>
<feature type="compositionally biased region" description="Gly residues" evidence="1">
    <location>
        <begin position="155"/>
        <end position="173"/>
    </location>
</feature>
<feature type="compositionally biased region" description="Basic and acidic residues" evidence="1">
    <location>
        <begin position="208"/>
        <end position="219"/>
    </location>
</feature>
<feature type="compositionally biased region" description="Basic and acidic residues" evidence="1">
    <location>
        <begin position="632"/>
        <end position="710"/>
    </location>
</feature>
<dbReference type="PANTHER" id="PTHR40903:SF1">
    <property type="entry name" value="HYPHALLY REGULATED CELL WALL PROTEIN 3"/>
    <property type="match status" value="1"/>
</dbReference>
<feature type="compositionally biased region" description="Basic and acidic residues" evidence="1">
    <location>
        <begin position="579"/>
        <end position="588"/>
    </location>
</feature>
<keyword evidence="2" id="KW-0472">Membrane</keyword>
<dbReference type="HOGENOM" id="CLU_377679_0_0_1"/>
<name>A0A067SFX0_GALM3</name>
<keyword evidence="2" id="KW-0812">Transmembrane</keyword>
<gene>
    <name evidence="3" type="ORF">GALMADRAFT_1359410</name>
</gene>
<feature type="compositionally biased region" description="Acidic residues" evidence="1">
    <location>
        <begin position="220"/>
        <end position="232"/>
    </location>
</feature>
<feature type="region of interest" description="Disordered" evidence="1">
    <location>
        <begin position="556"/>
        <end position="734"/>
    </location>
</feature>
<evidence type="ECO:0000313" key="3">
    <source>
        <dbReference type="EMBL" id="KDR66634.1"/>
    </source>
</evidence>
<dbReference type="PANTHER" id="PTHR40903">
    <property type="entry name" value="GLYCINE-RICH CELL WALL STRUCTURAL PROTEIN 1-LIKE"/>
    <property type="match status" value="1"/>
</dbReference>
<reference evidence="4" key="1">
    <citation type="journal article" date="2014" name="Proc. Natl. Acad. Sci. U.S.A.">
        <title>Extensive sampling of basidiomycete genomes demonstrates inadequacy of the white-rot/brown-rot paradigm for wood decay fungi.</title>
        <authorList>
            <person name="Riley R."/>
            <person name="Salamov A.A."/>
            <person name="Brown D.W."/>
            <person name="Nagy L.G."/>
            <person name="Floudas D."/>
            <person name="Held B.W."/>
            <person name="Levasseur A."/>
            <person name="Lombard V."/>
            <person name="Morin E."/>
            <person name="Otillar R."/>
            <person name="Lindquist E.A."/>
            <person name="Sun H."/>
            <person name="LaButti K.M."/>
            <person name="Schmutz J."/>
            <person name="Jabbour D."/>
            <person name="Luo H."/>
            <person name="Baker S.E."/>
            <person name="Pisabarro A.G."/>
            <person name="Walton J.D."/>
            <person name="Blanchette R.A."/>
            <person name="Henrissat B."/>
            <person name="Martin F."/>
            <person name="Cullen D."/>
            <person name="Hibbett D.S."/>
            <person name="Grigoriev I.V."/>
        </authorList>
    </citation>
    <scope>NUCLEOTIDE SEQUENCE [LARGE SCALE GENOMIC DNA]</scope>
    <source>
        <strain evidence="4">CBS 339.88</strain>
    </source>
</reference>
<proteinExistence type="predicted"/>
<feature type="transmembrane region" description="Helical" evidence="2">
    <location>
        <begin position="506"/>
        <end position="527"/>
    </location>
</feature>
<dbReference type="AlphaFoldDB" id="A0A067SFX0"/>
<feature type="compositionally biased region" description="Basic and acidic residues" evidence="1">
    <location>
        <begin position="723"/>
        <end position="734"/>
    </location>
</feature>
<feature type="region of interest" description="Disordered" evidence="1">
    <location>
        <begin position="327"/>
        <end position="352"/>
    </location>
</feature>
<evidence type="ECO:0000313" key="4">
    <source>
        <dbReference type="Proteomes" id="UP000027222"/>
    </source>
</evidence>
<accession>A0A067SFX0</accession>
<feature type="compositionally biased region" description="Low complexity" evidence="1">
    <location>
        <begin position="567"/>
        <end position="577"/>
    </location>
</feature>
<organism evidence="3 4">
    <name type="scientific">Galerina marginata (strain CBS 339.88)</name>
    <dbReference type="NCBI Taxonomy" id="685588"/>
    <lineage>
        <taxon>Eukaryota</taxon>
        <taxon>Fungi</taxon>
        <taxon>Dikarya</taxon>
        <taxon>Basidiomycota</taxon>
        <taxon>Agaricomycotina</taxon>
        <taxon>Agaricomycetes</taxon>
        <taxon>Agaricomycetidae</taxon>
        <taxon>Agaricales</taxon>
        <taxon>Agaricineae</taxon>
        <taxon>Strophariaceae</taxon>
        <taxon>Galerina</taxon>
    </lineage>
</organism>
<dbReference type="STRING" id="685588.A0A067SFX0"/>
<dbReference type="Proteomes" id="UP000027222">
    <property type="component" value="Unassembled WGS sequence"/>
</dbReference>
<feature type="region of interest" description="Disordered" evidence="1">
    <location>
        <begin position="190"/>
        <end position="249"/>
    </location>
</feature>
<protein>
    <submittedName>
        <fullName evidence="3">Uncharacterized protein</fullName>
    </submittedName>
</protein>
<feature type="compositionally biased region" description="Gly residues" evidence="1">
    <location>
        <begin position="237"/>
        <end position="249"/>
    </location>
</feature>
<evidence type="ECO:0000256" key="2">
    <source>
        <dbReference type="SAM" id="Phobius"/>
    </source>
</evidence>
<keyword evidence="4" id="KW-1185">Reference proteome</keyword>
<keyword evidence="2" id="KW-1133">Transmembrane helix</keyword>
<feature type="transmembrane region" description="Helical" evidence="2">
    <location>
        <begin position="533"/>
        <end position="551"/>
    </location>
</feature>
<dbReference type="EMBL" id="KL142421">
    <property type="protein sequence ID" value="KDR66634.1"/>
    <property type="molecule type" value="Genomic_DNA"/>
</dbReference>
<feature type="compositionally biased region" description="Basic and acidic residues" evidence="1">
    <location>
        <begin position="605"/>
        <end position="615"/>
    </location>
</feature>
<dbReference type="OrthoDB" id="3225203at2759"/>
<sequence length="734" mass="79087">MHAARRLKPHYPEPNTAIESDLRSDCALRDVQSAPCHPGLPTSSKTSDARHRIRLLGNHLMEVRRPKQIPIAYRFFPYNQWFLAHVDPTWKIRHLKQIILTKCLSFPFDPRKVVREAAGVPPPSPITFAPDESQRPASPIKFASVLEGQGDDGVEGAGAGVGSAGSSGGTGAGTGVAAVTSTAAAAAGTSVHGAHAPKAEEDGPGAGVHEDVVPGKEGYKEDDEWDEDDGSDDHELGGGGSRPIGGHIGAGGFGGWVELPGPPLPPLGSVVIPAPQPRPASAVSSPAVKTARKFNPLAKLFGEAVATNSTSNSNAGAVTSDGLAAAAPAPHHLPQDKPHKSTPIPLPSPVSPQARSSKKSFWFRANVLIGFAGAVHLAKALVGLLPPPVPLHYPQEKKGGPYWKGWVHALRVVWRSEMPLPLPIPSAARGGVLAASAGGFGAGARGVPLFGGAGVGAERGGGGGACGGRGGRDDGYGRRVKTKLEWRERWVVIRDGVINLCKTREFACLSFGLVILFVIPMFFGATFLKCPLIFSYLSLTASYAIWFYFTWTQPRPSERGREHRRSTSAPRSSTSTAKDPPRTTREDGEGIGVGTMPPVSSRTRGGTDIENDRRLRPPGLASTPASTSGLTEAERRAREVERQRERQRKREKEQEKERQRRRRREQEEKELECLRRWDDVAISFGKEKDKAKGKEKEGERTRDNGKEKGRGASSRHDKRRERRDKDKGRKQAPS</sequence>